<dbReference type="STRING" id="296587.C1FE32"/>
<comment type="similarity">
    <text evidence="1">Belongs to the mTERF family.</text>
</comment>
<proteinExistence type="inferred from homology"/>
<evidence type="ECO:0000313" key="6">
    <source>
        <dbReference type="Proteomes" id="UP000002009"/>
    </source>
</evidence>
<feature type="region of interest" description="Disordered" evidence="4">
    <location>
        <begin position="45"/>
        <end position="66"/>
    </location>
</feature>
<evidence type="ECO:0008006" key="7">
    <source>
        <dbReference type="Google" id="ProtNLM"/>
    </source>
</evidence>
<name>C1FE32_MICCC</name>
<dbReference type="PANTHER" id="PTHR13068:SF151">
    <property type="entry name" value="TRANSCRIPTION TERMINATION FACTOR MTERF9, CHLOROPLASTIC"/>
    <property type="match status" value="1"/>
</dbReference>
<keyword evidence="6" id="KW-1185">Reference proteome</keyword>
<keyword evidence="2" id="KW-0804">Transcription</keyword>
<dbReference type="OrthoDB" id="508936at2759"/>
<evidence type="ECO:0000256" key="4">
    <source>
        <dbReference type="SAM" id="MobiDB-lite"/>
    </source>
</evidence>
<reference evidence="5 6" key="1">
    <citation type="journal article" date="2009" name="Science">
        <title>Green evolution and dynamic adaptations revealed by genomes of the marine picoeukaryotes Micromonas.</title>
        <authorList>
            <person name="Worden A.Z."/>
            <person name="Lee J.H."/>
            <person name="Mock T."/>
            <person name="Rouze P."/>
            <person name="Simmons M.P."/>
            <person name="Aerts A.L."/>
            <person name="Allen A.E."/>
            <person name="Cuvelier M.L."/>
            <person name="Derelle E."/>
            <person name="Everett M.V."/>
            <person name="Foulon E."/>
            <person name="Grimwood J."/>
            <person name="Gundlach H."/>
            <person name="Henrissat B."/>
            <person name="Napoli C."/>
            <person name="McDonald S.M."/>
            <person name="Parker M.S."/>
            <person name="Rombauts S."/>
            <person name="Salamov A."/>
            <person name="Von Dassow P."/>
            <person name="Badger J.H."/>
            <person name="Coutinho P.M."/>
            <person name="Demir E."/>
            <person name="Dubchak I."/>
            <person name="Gentemann C."/>
            <person name="Eikrem W."/>
            <person name="Gready J.E."/>
            <person name="John U."/>
            <person name="Lanier W."/>
            <person name="Lindquist E.A."/>
            <person name="Lucas S."/>
            <person name="Mayer K.F."/>
            <person name="Moreau H."/>
            <person name="Not F."/>
            <person name="Otillar R."/>
            <person name="Panaud O."/>
            <person name="Pangilinan J."/>
            <person name="Paulsen I."/>
            <person name="Piegu B."/>
            <person name="Poliakov A."/>
            <person name="Robbens S."/>
            <person name="Schmutz J."/>
            <person name="Toulza E."/>
            <person name="Wyss T."/>
            <person name="Zelensky A."/>
            <person name="Zhou K."/>
            <person name="Armbrust E.V."/>
            <person name="Bhattacharya D."/>
            <person name="Goodenough U.W."/>
            <person name="Van de Peer Y."/>
            <person name="Grigoriev I.V."/>
        </authorList>
    </citation>
    <scope>NUCLEOTIDE SEQUENCE [LARGE SCALE GENOMIC DNA]</scope>
    <source>
        <strain evidence="6">RCC299 / NOUM17</strain>
    </source>
</reference>
<dbReference type="Gene3D" id="1.25.70.10">
    <property type="entry name" value="Transcription termination factor 3, mitochondrial"/>
    <property type="match status" value="1"/>
</dbReference>
<dbReference type="KEGG" id="mis:MICPUN_55284"/>
<evidence type="ECO:0000256" key="2">
    <source>
        <dbReference type="ARBA" id="ARBA00022472"/>
    </source>
</evidence>
<evidence type="ECO:0000256" key="3">
    <source>
        <dbReference type="ARBA" id="ARBA00022946"/>
    </source>
</evidence>
<gene>
    <name evidence="5" type="ORF">MICPUN_55284</name>
</gene>
<accession>C1FE32</accession>
<dbReference type="InterPro" id="IPR003690">
    <property type="entry name" value="MTERF"/>
</dbReference>
<keyword evidence="2" id="KW-0805">Transcription regulation</keyword>
<evidence type="ECO:0000313" key="5">
    <source>
        <dbReference type="EMBL" id="ACO68496.1"/>
    </source>
</evidence>
<dbReference type="InterPro" id="IPR038538">
    <property type="entry name" value="MTERF_sf"/>
</dbReference>
<dbReference type="eggNOG" id="KOG1267">
    <property type="taxonomic scope" value="Eukaryota"/>
</dbReference>
<dbReference type="InParanoid" id="C1FE32"/>
<keyword evidence="3" id="KW-0809">Transit peptide</keyword>
<dbReference type="GeneID" id="8250552"/>
<dbReference type="SMART" id="SM00733">
    <property type="entry name" value="Mterf"/>
    <property type="match status" value="8"/>
</dbReference>
<dbReference type="EMBL" id="CP001574">
    <property type="protein sequence ID" value="ACO68496.1"/>
    <property type="molecule type" value="Genomic_DNA"/>
</dbReference>
<sequence>MGHPEYPRRTKHPKWRNEKLRISFSRLAVHDADFVHKYSHSRALCGSESSASDDQSAGPRRAEPSKNWAELSNLSSTMMGGRGMRNLKSEKELLAVKALAKVRLSAKGRSPHERRTSSFQAAPIDCSTAASVFCPSDLPYGASKRGSQGQRFSTCLATSGSDMHKFVDALDRTRCSLDKNSAHNPTELIPGPSISGANMGIREWDSMIDWKMMEHQDYETLPDDQFEKLSDKLHIKENWRPTVSYLLSLGLSTSELEKVLVNCEELFRRPVATIMTRVDYLQNDVGFGYPELRKLIDKEPKILLQRNRHSVARCRYLTDLGIPCESLPKLLRRQPQILQLSVAKGLAPRVNYFKKSLLIPETDIAKLIQRNPAVLTFSIENQMKPRIEYFKNLGIPQHGVVKMIVKHPHLLHYSFEGLEEHINFLFSIGMSEEDVVHTVTRLSQIFSLSVEESLRPKFRYLTEELGGDVKTCVKFPAYFSLSLDQRIRPRHTYMQRLNCAPDPFPMKYLSENDKAFAGRARRSLDDYASYKVRQFFPPRPIKILQRCPFPC</sequence>
<organism evidence="5 6">
    <name type="scientific">Micromonas commoda (strain RCC299 / NOUM17 / CCMP2709)</name>
    <name type="common">Picoplanktonic green alga</name>
    <dbReference type="NCBI Taxonomy" id="296587"/>
    <lineage>
        <taxon>Eukaryota</taxon>
        <taxon>Viridiplantae</taxon>
        <taxon>Chlorophyta</taxon>
        <taxon>Mamiellophyceae</taxon>
        <taxon>Mamiellales</taxon>
        <taxon>Mamiellaceae</taxon>
        <taxon>Micromonas</taxon>
    </lineage>
</organism>
<dbReference type="PANTHER" id="PTHR13068">
    <property type="entry name" value="CGI-12 PROTEIN-RELATED"/>
    <property type="match status" value="1"/>
</dbReference>
<evidence type="ECO:0000256" key="1">
    <source>
        <dbReference type="ARBA" id="ARBA00007692"/>
    </source>
</evidence>
<dbReference type="GO" id="GO:0006353">
    <property type="term" value="P:DNA-templated transcription termination"/>
    <property type="evidence" value="ECO:0007669"/>
    <property type="project" value="UniProtKB-KW"/>
</dbReference>
<protein>
    <recommendedName>
        <fullName evidence="7">Mitochondrial transcription termination factor</fullName>
    </recommendedName>
</protein>
<dbReference type="AlphaFoldDB" id="C1FE32"/>
<keyword evidence="2" id="KW-0806">Transcription termination</keyword>
<dbReference type="RefSeq" id="XP_002507238.1">
    <property type="nucleotide sequence ID" value="XM_002507192.1"/>
</dbReference>
<dbReference type="Pfam" id="PF02536">
    <property type="entry name" value="mTERF"/>
    <property type="match status" value="1"/>
</dbReference>
<dbReference type="GO" id="GO:0003676">
    <property type="term" value="F:nucleic acid binding"/>
    <property type="evidence" value="ECO:0007669"/>
    <property type="project" value="InterPro"/>
</dbReference>
<dbReference type="Proteomes" id="UP000002009">
    <property type="component" value="Chromosome 1"/>
</dbReference>